<dbReference type="EMBL" id="JAPFAR010000105">
    <property type="protein sequence ID" value="MDI3349725.1"/>
    <property type="molecule type" value="Genomic_DNA"/>
</dbReference>
<reference evidence="1" key="1">
    <citation type="submission" date="2022-11" db="EMBL/GenBank/DDBJ databases">
        <title>Draft genome of Mycoplasma arginini isolated from fly.</title>
        <authorList>
            <person name="Severgnini M."/>
            <person name="Gioia G."/>
            <person name="Cremonesi P."/>
            <person name="Moroni P."/>
            <person name="Addis M.F."/>
            <person name="Castiglioni B."/>
        </authorList>
    </citation>
    <scope>NUCLEOTIDE SEQUENCE</scope>
    <source>
        <strain evidence="1">QMP CG1-1632</strain>
    </source>
</reference>
<proteinExistence type="predicted"/>
<dbReference type="Proteomes" id="UP001162175">
    <property type="component" value="Unassembled WGS sequence"/>
</dbReference>
<gene>
    <name evidence="1" type="ORF">DCBHLPFO_00774</name>
</gene>
<name>A0AA43R047_MYCAR</name>
<evidence type="ECO:0000313" key="1">
    <source>
        <dbReference type="EMBL" id="MDI3349725.1"/>
    </source>
</evidence>
<accession>A0AA43R047</accession>
<organism evidence="1 2">
    <name type="scientific">Mycoplasmopsis arginini</name>
    <name type="common">Mycoplasma arginini</name>
    <dbReference type="NCBI Taxonomy" id="2094"/>
    <lineage>
        <taxon>Bacteria</taxon>
        <taxon>Bacillati</taxon>
        <taxon>Mycoplasmatota</taxon>
        <taxon>Mycoplasmoidales</taxon>
        <taxon>Metamycoplasmataceae</taxon>
        <taxon>Mycoplasmopsis</taxon>
    </lineage>
</organism>
<comment type="caution">
    <text evidence="1">The sequence shown here is derived from an EMBL/GenBank/DDBJ whole genome shotgun (WGS) entry which is preliminary data.</text>
</comment>
<evidence type="ECO:0000313" key="2">
    <source>
        <dbReference type="Proteomes" id="UP001162175"/>
    </source>
</evidence>
<protein>
    <submittedName>
        <fullName evidence="1">Uncharacterized protein</fullName>
    </submittedName>
</protein>
<sequence length="88" mass="9359">MFTSLKVVNIAVSFLAATKRSATLRRNIDNLILSAPRLPPVGVPIEGTAFTASSLVIRPSLPVPTMSEGWMFFSSNILRAAGEGAWAA</sequence>
<dbReference type="AlphaFoldDB" id="A0AA43R047"/>